<dbReference type="Pfam" id="PF11248">
    <property type="entry name" value="DUF3046"/>
    <property type="match status" value="1"/>
</dbReference>
<dbReference type="Proteomes" id="UP000198802">
    <property type="component" value="Unassembled WGS sequence"/>
</dbReference>
<keyword evidence="2" id="KW-1185">Reference proteome</keyword>
<gene>
    <name evidence="1" type="ORF">Ga0074812_105265</name>
</gene>
<name>A0A0S4QJE6_9ACTN</name>
<reference evidence="2" key="1">
    <citation type="submission" date="2015-11" db="EMBL/GenBank/DDBJ databases">
        <authorList>
            <person name="Varghese N."/>
        </authorList>
    </citation>
    <scope>NUCLEOTIDE SEQUENCE [LARGE SCALE GENOMIC DNA]</scope>
    <source>
        <strain evidence="2">DSM 45899</strain>
    </source>
</reference>
<dbReference type="AlphaFoldDB" id="A0A0S4QJE6"/>
<evidence type="ECO:0000313" key="1">
    <source>
        <dbReference type="EMBL" id="CUU55613.1"/>
    </source>
</evidence>
<sequence length="69" mass="7567">MQTGAVRLTEFWANMNKQFGAAYADSLARDHVIAGLGGATVEAALRRGDDAKQVWRAVCDEFDVPARDR</sequence>
<dbReference type="InterPro" id="IPR021408">
    <property type="entry name" value="DUF3046"/>
</dbReference>
<dbReference type="EMBL" id="FAOZ01000005">
    <property type="protein sequence ID" value="CUU55613.1"/>
    <property type="molecule type" value="Genomic_DNA"/>
</dbReference>
<protein>
    <recommendedName>
        <fullName evidence="3">DUF3046 domain-containing protein</fullName>
    </recommendedName>
</protein>
<proteinExistence type="predicted"/>
<evidence type="ECO:0008006" key="3">
    <source>
        <dbReference type="Google" id="ProtNLM"/>
    </source>
</evidence>
<evidence type="ECO:0000313" key="2">
    <source>
        <dbReference type="Proteomes" id="UP000198802"/>
    </source>
</evidence>
<accession>A0A0S4QJE6</accession>
<organism evidence="1 2">
    <name type="scientific">Parafrankia irregularis</name>
    <dbReference type="NCBI Taxonomy" id="795642"/>
    <lineage>
        <taxon>Bacteria</taxon>
        <taxon>Bacillati</taxon>
        <taxon>Actinomycetota</taxon>
        <taxon>Actinomycetes</taxon>
        <taxon>Frankiales</taxon>
        <taxon>Frankiaceae</taxon>
        <taxon>Parafrankia</taxon>
    </lineage>
</organism>